<reference evidence="1 2" key="1">
    <citation type="journal article" date="2013" name="Genome Biol. Evol.">
        <title>Complete genomes of two dipteran-associated spiroplasmas provided insights into the origin, dynamics, and impacts of viral invasion in spiroplasma.</title>
        <authorList>
            <person name="Ku C."/>
            <person name="Lo W.S."/>
            <person name="Chen L.L."/>
            <person name="Kuo C.H."/>
        </authorList>
    </citation>
    <scope>NUCLEOTIDE SEQUENCE [LARGE SCALE GENOMIC DNA]</scope>
    <source>
        <strain evidence="1 2">DF-1</strain>
    </source>
</reference>
<name>R4UI91_9MOLU</name>
<organism evidence="1 2">
    <name type="scientific">Spiroplasma chrysopicola DF-1</name>
    <dbReference type="NCBI Taxonomy" id="1276227"/>
    <lineage>
        <taxon>Bacteria</taxon>
        <taxon>Bacillati</taxon>
        <taxon>Mycoplasmatota</taxon>
        <taxon>Mollicutes</taxon>
        <taxon>Entomoplasmatales</taxon>
        <taxon>Spiroplasmataceae</taxon>
        <taxon>Spiroplasma</taxon>
    </lineage>
</organism>
<dbReference type="RefSeq" id="WP_016338856.1">
    <property type="nucleotide sequence ID" value="NC_021280.1"/>
</dbReference>
<dbReference type="PATRIC" id="fig|1276227.3.peg.450"/>
<dbReference type="HOGENOM" id="CLU_658730_0_0_14"/>
<protein>
    <submittedName>
        <fullName evidence="1">Uncharacterized protein</fullName>
    </submittedName>
</protein>
<evidence type="ECO:0000313" key="1">
    <source>
        <dbReference type="EMBL" id="AGM25031.1"/>
    </source>
</evidence>
<dbReference type="SUPFAM" id="SSF63829">
    <property type="entry name" value="Calcium-dependent phosphotriesterase"/>
    <property type="match status" value="1"/>
</dbReference>
<sequence>MKKMIISITLVLILLLAATGGTLGWYFTRLENKIAHLPNYNWRINLNEKLTKTDLGPIDDNRKETILVAVKAKNSVVQIEDLYIKNATKISATVGVKSWSNLYNPDSSVNVNYIAELKTLATDVKQRSFPNINLTVDPNQLMDIVANANDNLEVGEVKIENVFEGNGIVTADLTVIKGSKVYLSNDTVKLYFIKSNQKLLSEVLTKPELGDIINNKEETILSAIKDKNKDVDLTEIEIVKNSIAEKEASVRVKENSKKYIVGEKPILVNYRIFNPNIGTVKTRVVDHGFDGNSVLSLVQLSNGTILAGTSYGSMYQLNPAGTVKTRVVDHGFVTNVMGLLQSSEDIILAAAAFTNNISEIYQLKEDGTIDHKVEQPNNQKFDSGVYSLVKVDNCFITDHFGWNVQGLNLSVKSRWNS</sequence>
<dbReference type="Proteomes" id="UP000013964">
    <property type="component" value="Chromosome"/>
</dbReference>
<gene>
    <name evidence="1" type="ORF">SCHRY_v1c04500</name>
</gene>
<dbReference type="OrthoDB" id="358279at2"/>
<dbReference type="AlphaFoldDB" id="R4UI91"/>
<evidence type="ECO:0000313" key="2">
    <source>
        <dbReference type="Proteomes" id="UP000013964"/>
    </source>
</evidence>
<dbReference type="eggNOG" id="COG1520">
    <property type="taxonomic scope" value="Bacteria"/>
</dbReference>
<dbReference type="STRING" id="1276227.SCHRY_v1c04500"/>
<proteinExistence type="predicted"/>
<dbReference type="EMBL" id="CP005077">
    <property type="protein sequence ID" value="AGM25031.1"/>
    <property type="molecule type" value="Genomic_DNA"/>
</dbReference>
<keyword evidence="2" id="KW-1185">Reference proteome</keyword>
<dbReference type="KEGG" id="scr:SCHRY_v1c04500"/>
<dbReference type="Gene3D" id="2.80.10.50">
    <property type="match status" value="1"/>
</dbReference>
<accession>R4UI91</accession>